<dbReference type="Proteomes" id="UP000182544">
    <property type="component" value="Unassembled WGS sequence"/>
</dbReference>
<evidence type="ECO:0000313" key="1">
    <source>
        <dbReference type="EMBL" id="SFZ90551.1"/>
    </source>
</evidence>
<proteinExistence type="predicted"/>
<dbReference type="EMBL" id="FPKV01000001">
    <property type="protein sequence ID" value="SFZ90551.1"/>
    <property type="molecule type" value="Genomic_DNA"/>
</dbReference>
<protein>
    <submittedName>
        <fullName evidence="1">CarboxypepD_reg-like domain-containing protein</fullName>
    </submittedName>
</protein>
<organism evidence="1 2">
    <name type="scientific">Flaviramulus basaltis</name>
    <dbReference type="NCBI Taxonomy" id="369401"/>
    <lineage>
        <taxon>Bacteria</taxon>
        <taxon>Pseudomonadati</taxon>
        <taxon>Bacteroidota</taxon>
        <taxon>Flavobacteriia</taxon>
        <taxon>Flavobacteriales</taxon>
        <taxon>Flavobacteriaceae</taxon>
        <taxon>Flaviramulus</taxon>
    </lineage>
</organism>
<gene>
    <name evidence="1" type="ORF">SAMN05428642_1011003</name>
</gene>
<dbReference type="RefSeq" id="WP_072400621.1">
    <property type="nucleotide sequence ID" value="NZ_FPKV01000001.1"/>
</dbReference>
<dbReference type="Gene3D" id="2.60.40.1120">
    <property type="entry name" value="Carboxypeptidase-like, regulatory domain"/>
    <property type="match status" value="1"/>
</dbReference>
<evidence type="ECO:0000313" key="2">
    <source>
        <dbReference type="Proteomes" id="UP000182544"/>
    </source>
</evidence>
<keyword evidence="2" id="KW-1185">Reference proteome</keyword>
<name>A0A1K2IDT7_9FLAO</name>
<dbReference type="SUPFAM" id="SSF49464">
    <property type="entry name" value="Carboxypeptidase regulatory domain-like"/>
    <property type="match status" value="1"/>
</dbReference>
<dbReference type="AlphaFoldDB" id="A0A1K2IDT7"/>
<dbReference type="SUPFAM" id="SSF56935">
    <property type="entry name" value="Porins"/>
    <property type="match status" value="1"/>
</dbReference>
<dbReference type="OrthoDB" id="603275at2"/>
<accession>A0A1K2IDT7</accession>
<reference evidence="1 2" key="1">
    <citation type="submission" date="2016-10" db="EMBL/GenBank/DDBJ databases">
        <authorList>
            <person name="de Groot N.N."/>
        </authorList>
    </citation>
    <scope>NUCLEOTIDE SEQUENCE [LARGE SCALE GENOMIC DNA]</scope>
    <source>
        <strain evidence="1 2">DSM 18180</strain>
    </source>
</reference>
<dbReference type="InterPro" id="IPR008969">
    <property type="entry name" value="CarboxyPept-like_regulatory"/>
</dbReference>
<dbReference type="Pfam" id="PF13715">
    <property type="entry name" value="CarbopepD_reg_2"/>
    <property type="match status" value="1"/>
</dbReference>
<sequence length="889" mass="103121">MGRIKRRLIFFILVFFFSKISFSQTKIYGKVIDKNKTPIISSSITIKDSLNTSILTYTFSDENGNYTISNNTGNFYISFSSLGFKNKTFPLNLKKNQNELNIDVVLDEDLTPLDEVIIKAERSISIRNDTINFKTKYFVNGTEQTVEDLLKKIPGLNIDGQGTIKVGNQEIEKLMVDGDDLFEKGYKILSKNMPAYPIEEVEVLKNYSNNRLLKGVEESDKVALNLKLNEKSKRLWFGNVEVGISDNNFYELKGNLMNFGKKNKYYFLTTLNSIGYDATGDIEQLIRPYRRNEPASIGDNQSINSLLNLSASNTSFKKSRTNFNNAELASLNAIFNPSEKLKIKTLGFFNWDETNFFRNSLDFTNVNGTTFTNTENYQLRNKNRVSFGKLDFTYNISKTKMLEAITKYNNGEFNDTSNLVFNGNATIENLQHQNILFDQKINYTNKFKDKKVFLLTGRYIDEETPQNYAINQFFYQDLFPNSSNANNVKQQSSNKMQFAGINAHVLDRKENDDLLELQIGNEYRKDRLSTLFSLFENNTLIDAPEGYQNQTTYQVNDLYFKSKYRIKINDFALVGKLDLHQLFNNLQNGLFSNNQNPFFINPSIGLDWKINDNNKVTSSYSYNTTNSKVLDLYSDFVLTGFRSFSKGISGFNQLDASSMVINYQLGNWTDRFFTNIFVLYSKNHDFFSTNTIIEQNYTQSEKILIKDRAFLSVNSNLDYYFKFISSNLKLDLGFAKSEYKNIVNNSNLREIVSKNYNYGLEFRSAFKGLFNYHIGTEWTTTEIETTIKNSFTNNNSFLDLSFVFNEKFDFQLQSERYFFGNLDTNNTYYFLDFDARYKLTKNKMTLGLTGKNLFNTKTFRNFSISDIGTSTTEYRLLPRFILLKMEYRF</sequence>
<dbReference type="STRING" id="369401.SAMN05428642_1011003"/>